<dbReference type="Proteomes" id="UP001225356">
    <property type="component" value="Unassembled WGS sequence"/>
</dbReference>
<gene>
    <name evidence="2" type="ORF">J2853_009564</name>
</gene>
<dbReference type="RefSeq" id="WP_307569201.1">
    <property type="nucleotide sequence ID" value="NZ_JAUSQU010000002.1"/>
</dbReference>
<dbReference type="EMBL" id="JAUSQU010000002">
    <property type="protein sequence ID" value="MDP9850268.1"/>
    <property type="molecule type" value="Genomic_DNA"/>
</dbReference>
<dbReference type="InterPro" id="IPR048911">
    <property type="entry name" value="Bflower"/>
</dbReference>
<evidence type="ECO:0000313" key="3">
    <source>
        <dbReference type="Proteomes" id="UP001225356"/>
    </source>
</evidence>
<sequence length="72" mass="8457">MSSEWLYEHNSGRTFAWTDNGRDFWRQGSGTWWAWRQGDWLYAAQGGQPLGWFAGATFYDHATGQALYYLDR</sequence>
<reference evidence="2 3" key="1">
    <citation type="submission" date="2023-07" db="EMBL/GenBank/DDBJ databases">
        <title>Sequencing the genomes of 1000 actinobacteria strains.</title>
        <authorList>
            <person name="Klenk H.-P."/>
        </authorList>
    </citation>
    <scope>NUCLEOTIDE SEQUENCE [LARGE SCALE GENOMIC DNA]</scope>
    <source>
        <strain evidence="2 3">DSM 46740</strain>
    </source>
</reference>
<accession>A0ABT9QU18</accession>
<proteinExistence type="predicted"/>
<keyword evidence="3" id="KW-1185">Reference proteome</keyword>
<evidence type="ECO:0000313" key="2">
    <source>
        <dbReference type="EMBL" id="MDP9850268.1"/>
    </source>
</evidence>
<name>A0ABT9QU18_9ACTN</name>
<organism evidence="2 3">
    <name type="scientific">Streptosporangium lutulentum</name>
    <dbReference type="NCBI Taxonomy" id="1461250"/>
    <lineage>
        <taxon>Bacteria</taxon>
        <taxon>Bacillati</taxon>
        <taxon>Actinomycetota</taxon>
        <taxon>Actinomycetes</taxon>
        <taxon>Streptosporangiales</taxon>
        <taxon>Streptosporangiaceae</taxon>
        <taxon>Streptosporangium</taxon>
    </lineage>
</organism>
<comment type="caution">
    <text evidence="2">The sequence shown here is derived from an EMBL/GenBank/DDBJ whole genome shotgun (WGS) entry which is preliminary data.</text>
</comment>
<feature type="domain" description="4-fold beta flower" evidence="1">
    <location>
        <begin position="5"/>
        <end position="63"/>
    </location>
</feature>
<protein>
    <recommendedName>
        <fullName evidence="1">4-fold beta flower domain-containing protein</fullName>
    </recommendedName>
</protein>
<dbReference type="Pfam" id="PF21784">
    <property type="entry name" value="Bflower"/>
    <property type="match status" value="1"/>
</dbReference>
<evidence type="ECO:0000259" key="1">
    <source>
        <dbReference type="Pfam" id="PF21784"/>
    </source>
</evidence>